<comment type="caution">
    <text evidence="2">The sequence shown here is derived from an EMBL/GenBank/DDBJ whole genome shotgun (WGS) entry which is preliminary data.</text>
</comment>
<dbReference type="Pfam" id="PF06970">
    <property type="entry name" value="RepA_N"/>
    <property type="match status" value="1"/>
</dbReference>
<organism evidence="2 3">
    <name type="scientific">Candidatus Butyricicoccus avistercoris</name>
    <dbReference type="NCBI Taxonomy" id="2838518"/>
    <lineage>
        <taxon>Bacteria</taxon>
        <taxon>Bacillati</taxon>
        <taxon>Bacillota</taxon>
        <taxon>Clostridia</taxon>
        <taxon>Eubacteriales</taxon>
        <taxon>Butyricicoccaceae</taxon>
        <taxon>Butyricicoccus</taxon>
    </lineage>
</organism>
<proteinExistence type="predicted"/>
<evidence type="ECO:0000259" key="1">
    <source>
        <dbReference type="Pfam" id="PF06970"/>
    </source>
</evidence>
<reference evidence="2" key="2">
    <citation type="submission" date="2021-04" db="EMBL/GenBank/DDBJ databases">
        <authorList>
            <person name="Gilroy R."/>
        </authorList>
    </citation>
    <scope>NUCLEOTIDE SEQUENCE</scope>
    <source>
        <strain evidence="2">CHK193-4272</strain>
    </source>
</reference>
<sequence>MSRYITKNCTLPPYMAFPRFLLENQNLNETAKILYTILLDRTKLSLSHMDWIDEIGRVFIYFPIKSLCEIMHKSDMSIKTALSALEKEDLIYRKRQGVGRPNRIYVKFPSTIMIERKPSTIQKENVTQDRKKIYHETDDKLSTKYKENFPSSSNKPLLPSEIKLSRSNNNINNNNTNKINEQYNVYGSYRNVFLTLDEYTLLKNEIKNCDEYIENLSRYIASTGKKYTCHAATIRNWAMRDTQKKRSYECSEEESL</sequence>
<feature type="domain" description="Replication initiator A N-terminal" evidence="1">
    <location>
        <begin position="14"/>
        <end position="78"/>
    </location>
</feature>
<evidence type="ECO:0000313" key="2">
    <source>
        <dbReference type="EMBL" id="HIV62147.1"/>
    </source>
</evidence>
<reference evidence="2" key="1">
    <citation type="journal article" date="2021" name="PeerJ">
        <title>Extensive microbial diversity within the chicken gut microbiome revealed by metagenomics and culture.</title>
        <authorList>
            <person name="Gilroy R."/>
            <person name="Ravi A."/>
            <person name="Getino M."/>
            <person name="Pursley I."/>
            <person name="Horton D.L."/>
            <person name="Alikhan N.F."/>
            <person name="Baker D."/>
            <person name="Gharbi K."/>
            <person name="Hall N."/>
            <person name="Watson M."/>
            <person name="Adriaenssens E.M."/>
            <person name="Foster-Nyarko E."/>
            <person name="Jarju S."/>
            <person name="Secka A."/>
            <person name="Antonio M."/>
            <person name="Oren A."/>
            <person name="Chaudhuri R.R."/>
            <person name="La Ragione R."/>
            <person name="Hildebrand F."/>
            <person name="Pallen M.J."/>
        </authorList>
    </citation>
    <scope>NUCLEOTIDE SEQUENCE</scope>
    <source>
        <strain evidence="2">CHK193-4272</strain>
    </source>
</reference>
<evidence type="ECO:0000313" key="3">
    <source>
        <dbReference type="Proteomes" id="UP000886808"/>
    </source>
</evidence>
<dbReference type="EMBL" id="DXIE01000028">
    <property type="protein sequence ID" value="HIV62147.1"/>
    <property type="molecule type" value="Genomic_DNA"/>
</dbReference>
<name>A0A9D1PHJ8_9FIRM</name>
<dbReference type="AlphaFoldDB" id="A0A9D1PHJ8"/>
<dbReference type="InterPro" id="IPR010724">
    <property type="entry name" value="RepA_N"/>
</dbReference>
<accession>A0A9D1PHJ8</accession>
<gene>
    <name evidence="2" type="ORF">H9746_04765</name>
</gene>
<protein>
    <submittedName>
        <fullName evidence="2">Replication initiator protein A</fullName>
    </submittedName>
</protein>
<dbReference type="Proteomes" id="UP000886808">
    <property type="component" value="Unassembled WGS sequence"/>
</dbReference>